<dbReference type="EMBL" id="CM039427">
    <property type="protein sequence ID" value="KAI4353615.1"/>
    <property type="molecule type" value="Genomic_DNA"/>
</dbReference>
<protein>
    <submittedName>
        <fullName evidence="1">Uncharacterized protein</fullName>
    </submittedName>
</protein>
<accession>A0ACB9Q415</accession>
<gene>
    <name evidence="1" type="ORF">L6164_002550</name>
</gene>
<proteinExistence type="predicted"/>
<evidence type="ECO:0000313" key="1">
    <source>
        <dbReference type="EMBL" id="KAI4353615.1"/>
    </source>
</evidence>
<evidence type="ECO:0000313" key="2">
    <source>
        <dbReference type="Proteomes" id="UP000828941"/>
    </source>
</evidence>
<organism evidence="1 2">
    <name type="scientific">Bauhinia variegata</name>
    <name type="common">Purple orchid tree</name>
    <name type="synonym">Phanera variegata</name>
    <dbReference type="NCBI Taxonomy" id="167791"/>
    <lineage>
        <taxon>Eukaryota</taxon>
        <taxon>Viridiplantae</taxon>
        <taxon>Streptophyta</taxon>
        <taxon>Embryophyta</taxon>
        <taxon>Tracheophyta</taxon>
        <taxon>Spermatophyta</taxon>
        <taxon>Magnoliopsida</taxon>
        <taxon>eudicotyledons</taxon>
        <taxon>Gunneridae</taxon>
        <taxon>Pentapetalae</taxon>
        <taxon>rosids</taxon>
        <taxon>fabids</taxon>
        <taxon>Fabales</taxon>
        <taxon>Fabaceae</taxon>
        <taxon>Cercidoideae</taxon>
        <taxon>Cercideae</taxon>
        <taxon>Bauhiniinae</taxon>
        <taxon>Bauhinia</taxon>
    </lineage>
</organism>
<sequence>MFVVSAGVSTDCVDKGGSNLTMISFPCFELDSWTCVCSATAFLLEYTWANLELTRLRWLRYGLFRKLRLKFGHISWNMREIKGFKRFKRFTSIIFHHWNLPQKIRFEREKKEYVDKK</sequence>
<comment type="caution">
    <text evidence="1">The sequence shown here is derived from an EMBL/GenBank/DDBJ whole genome shotgun (WGS) entry which is preliminary data.</text>
</comment>
<keyword evidence="2" id="KW-1185">Reference proteome</keyword>
<dbReference type="Proteomes" id="UP000828941">
    <property type="component" value="Chromosome 2"/>
</dbReference>
<name>A0ACB9Q415_BAUVA</name>
<reference evidence="1 2" key="1">
    <citation type="journal article" date="2022" name="DNA Res.">
        <title>Chromosomal-level genome assembly of the orchid tree Bauhinia variegata (Leguminosae; Cercidoideae) supports the allotetraploid origin hypothesis of Bauhinia.</title>
        <authorList>
            <person name="Zhong Y."/>
            <person name="Chen Y."/>
            <person name="Zheng D."/>
            <person name="Pang J."/>
            <person name="Liu Y."/>
            <person name="Luo S."/>
            <person name="Meng S."/>
            <person name="Qian L."/>
            <person name="Wei D."/>
            <person name="Dai S."/>
            <person name="Zhou R."/>
        </authorList>
    </citation>
    <scope>NUCLEOTIDE SEQUENCE [LARGE SCALE GENOMIC DNA]</scope>
    <source>
        <strain evidence="1">BV-YZ2020</strain>
    </source>
</reference>